<protein>
    <recommendedName>
        <fullName evidence="3">Integrase, catalytic region, zinc finger, CCHC-type, peptidase aspartic, catalytic</fullName>
    </recommendedName>
</protein>
<name>A0ABQ4Z3Y4_9ASTR</name>
<comment type="caution">
    <text evidence="1">The sequence shown here is derived from an EMBL/GenBank/DDBJ whole genome shotgun (WGS) entry which is preliminary data.</text>
</comment>
<evidence type="ECO:0008006" key="3">
    <source>
        <dbReference type="Google" id="ProtNLM"/>
    </source>
</evidence>
<sequence>MTTLAEFVILSGADNRPTMLEKPITKKYAELSHSEKIQADCDLKATNIILQGLPPDVYALVSHHQIAKDLWERIQLLMQVNTKFLNSLPPEWNKFVTNVKLVRDLHTSNFDQLHAYLEQHELHANEVRIMRERNQDPLELVAYHQQTPSQVNTYQTSYNNPQYQQHFSQIKGLVECLSK</sequence>
<evidence type="ECO:0000313" key="1">
    <source>
        <dbReference type="EMBL" id="GJS84859.1"/>
    </source>
</evidence>
<accession>A0ABQ4Z3Y4</accession>
<dbReference type="Proteomes" id="UP001151760">
    <property type="component" value="Unassembled WGS sequence"/>
</dbReference>
<organism evidence="1 2">
    <name type="scientific">Tanacetum coccineum</name>
    <dbReference type="NCBI Taxonomy" id="301880"/>
    <lineage>
        <taxon>Eukaryota</taxon>
        <taxon>Viridiplantae</taxon>
        <taxon>Streptophyta</taxon>
        <taxon>Embryophyta</taxon>
        <taxon>Tracheophyta</taxon>
        <taxon>Spermatophyta</taxon>
        <taxon>Magnoliopsida</taxon>
        <taxon>eudicotyledons</taxon>
        <taxon>Gunneridae</taxon>
        <taxon>Pentapetalae</taxon>
        <taxon>asterids</taxon>
        <taxon>campanulids</taxon>
        <taxon>Asterales</taxon>
        <taxon>Asteraceae</taxon>
        <taxon>Asteroideae</taxon>
        <taxon>Anthemideae</taxon>
        <taxon>Anthemidinae</taxon>
        <taxon>Tanacetum</taxon>
    </lineage>
</organism>
<reference evidence="1" key="2">
    <citation type="submission" date="2022-01" db="EMBL/GenBank/DDBJ databases">
        <authorList>
            <person name="Yamashiro T."/>
            <person name="Shiraishi A."/>
            <person name="Satake H."/>
            <person name="Nakayama K."/>
        </authorList>
    </citation>
    <scope>NUCLEOTIDE SEQUENCE</scope>
</reference>
<keyword evidence="2" id="KW-1185">Reference proteome</keyword>
<proteinExistence type="predicted"/>
<dbReference type="EMBL" id="BQNB010011007">
    <property type="protein sequence ID" value="GJS84859.1"/>
    <property type="molecule type" value="Genomic_DNA"/>
</dbReference>
<evidence type="ECO:0000313" key="2">
    <source>
        <dbReference type="Proteomes" id="UP001151760"/>
    </source>
</evidence>
<reference evidence="1" key="1">
    <citation type="journal article" date="2022" name="Int. J. Mol. Sci.">
        <title>Draft Genome of Tanacetum Coccineum: Genomic Comparison of Closely Related Tanacetum-Family Plants.</title>
        <authorList>
            <person name="Yamashiro T."/>
            <person name="Shiraishi A."/>
            <person name="Nakayama K."/>
            <person name="Satake H."/>
        </authorList>
    </citation>
    <scope>NUCLEOTIDE SEQUENCE</scope>
</reference>
<gene>
    <name evidence="1" type="ORF">Tco_0751400</name>
</gene>